<dbReference type="PANTHER" id="PTHR12191:SF37">
    <property type="entry name" value="ZINC TRANSPORTER FOI"/>
    <property type="match status" value="1"/>
</dbReference>
<comment type="caution">
    <text evidence="7">The sequence shown here is derived from an EMBL/GenBank/DDBJ whole genome shotgun (WGS) entry which is preliminary data.</text>
</comment>
<feature type="transmembrane region" description="Helical" evidence="6">
    <location>
        <begin position="54"/>
        <end position="77"/>
    </location>
</feature>
<evidence type="ECO:0000256" key="4">
    <source>
        <dbReference type="ARBA" id="ARBA00022989"/>
    </source>
</evidence>
<feature type="transmembrane region" description="Helical" evidence="6">
    <location>
        <begin position="357"/>
        <end position="380"/>
    </location>
</feature>
<dbReference type="GO" id="GO:0071578">
    <property type="term" value="P:zinc ion import across plasma membrane"/>
    <property type="evidence" value="ECO:0007669"/>
    <property type="project" value="TreeGrafter"/>
</dbReference>
<sequence length="459" mass="50460">MPLEPFEWAPSTSAIVRDNVSMQEVRQFCAWWMKKLEIDEKVLNISARTRPSNLAIWGIGLACVTLISLCAAVGILFVRGLSKRTYNHFITIFVAVGVGSLITSSTLHLLPQGLGLADGKNFDFITVEVFCIFGIYTFFFCDKFIKISLESKKGLGLADGKNFDFITVEVFCIFGIYTFFFCDKFIKISLESKKINDAEALDMTIARASAEAGAISVRSTDALITSNGKILAKNGIGETKNGQLCDDVVGGVNVTKMEDAFDDSVDMSKQAHGICVHDHEITFNEKKDSAIATVAWMIIFGDGLHNFIDGISIGAAFSESLLSGISVALAVLAEEFPHELGDVAILLNAGMNLKQTLFYNLLSTITCFIGFVIGVLLGSIDSFLKCIFGFSGGMFLYIALSCMIFVDFWNAVRKFLIGLVMVEHQDVLSECCYPIVSHDSFFTHSACANLYSLPLFHRW</sequence>
<evidence type="ECO:0000256" key="6">
    <source>
        <dbReference type="SAM" id="Phobius"/>
    </source>
</evidence>
<keyword evidence="5 6" id="KW-0472">Membrane</keyword>
<reference evidence="7 8" key="1">
    <citation type="submission" date="2014-11" db="EMBL/GenBank/DDBJ databases">
        <title>Genetic blueprint of the zoonotic pathogen Toxocara canis.</title>
        <authorList>
            <person name="Zhu X.-Q."/>
            <person name="Korhonen P.K."/>
            <person name="Cai H."/>
            <person name="Young N.D."/>
            <person name="Nejsum P."/>
            <person name="von Samson-Himmelstjerna G."/>
            <person name="Boag P.R."/>
            <person name="Tan P."/>
            <person name="Li Q."/>
            <person name="Min J."/>
            <person name="Yang Y."/>
            <person name="Wang X."/>
            <person name="Fang X."/>
            <person name="Hall R.S."/>
            <person name="Hofmann A."/>
            <person name="Sternberg P.W."/>
            <person name="Jex A.R."/>
            <person name="Gasser R.B."/>
        </authorList>
    </citation>
    <scope>NUCLEOTIDE SEQUENCE [LARGE SCALE GENOMIC DNA]</scope>
    <source>
        <strain evidence="7">PN_DK_2014</strain>
    </source>
</reference>
<evidence type="ECO:0000256" key="2">
    <source>
        <dbReference type="ARBA" id="ARBA00006939"/>
    </source>
</evidence>
<keyword evidence="4 6" id="KW-1133">Transmembrane helix</keyword>
<accession>A0A0B2V4Y6</accession>
<dbReference type="GO" id="GO:0030003">
    <property type="term" value="P:intracellular monoatomic cation homeostasis"/>
    <property type="evidence" value="ECO:0007669"/>
    <property type="project" value="TreeGrafter"/>
</dbReference>
<gene>
    <name evidence="7" type="primary">Slc39a14</name>
    <name evidence="7" type="ORF">Tcan_13421</name>
</gene>
<dbReference type="PANTHER" id="PTHR12191">
    <property type="entry name" value="SOLUTE CARRIER FAMILY 39"/>
    <property type="match status" value="1"/>
</dbReference>
<dbReference type="InterPro" id="IPR050799">
    <property type="entry name" value="ZIP_Transporter"/>
</dbReference>
<dbReference type="STRING" id="6265.A0A0B2V4Y6"/>
<evidence type="ECO:0000256" key="5">
    <source>
        <dbReference type="ARBA" id="ARBA00023136"/>
    </source>
</evidence>
<feature type="transmembrane region" description="Helical" evidence="6">
    <location>
        <begin position="387"/>
        <end position="406"/>
    </location>
</feature>
<comment type="similarity">
    <text evidence="2">Belongs to the ZIP transporter (TC 2.A.5) family.</text>
</comment>
<dbReference type="EMBL" id="JPKZ01002088">
    <property type="protein sequence ID" value="KHN78501.1"/>
    <property type="molecule type" value="Genomic_DNA"/>
</dbReference>
<dbReference type="GO" id="GO:0140410">
    <property type="term" value="F:monoatomic cation:bicarbonate symporter activity"/>
    <property type="evidence" value="ECO:0007669"/>
    <property type="project" value="TreeGrafter"/>
</dbReference>
<proteinExistence type="inferred from homology"/>
<comment type="subcellular location">
    <subcellularLocation>
        <location evidence="1">Membrane</location>
        <topology evidence="1">Multi-pass membrane protein</topology>
    </subcellularLocation>
</comment>
<dbReference type="Pfam" id="PF02535">
    <property type="entry name" value="Zip"/>
    <property type="match status" value="2"/>
</dbReference>
<dbReference type="GO" id="GO:0005385">
    <property type="term" value="F:zinc ion transmembrane transporter activity"/>
    <property type="evidence" value="ECO:0007669"/>
    <property type="project" value="TreeGrafter"/>
</dbReference>
<dbReference type="GO" id="GO:0005886">
    <property type="term" value="C:plasma membrane"/>
    <property type="evidence" value="ECO:0007669"/>
    <property type="project" value="TreeGrafter"/>
</dbReference>
<evidence type="ECO:0000256" key="1">
    <source>
        <dbReference type="ARBA" id="ARBA00004141"/>
    </source>
</evidence>
<dbReference type="OrthoDB" id="200954at2759"/>
<dbReference type="OMA" id="EVFCIFG"/>
<feature type="transmembrane region" description="Helical" evidence="6">
    <location>
        <begin position="162"/>
        <end position="181"/>
    </location>
</feature>
<dbReference type="AlphaFoldDB" id="A0A0B2V4Y6"/>
<evidence type="ECO:0000313" key="8">
    <source>
        <dbReference type="Proteomes" id="UP000031036"/>
    </source>
</evidence>
<dbReference type="InterPro" id="IPR003689">
    <property type="entry name" value="ZIP"/>
</dbReference>
<dbReference type="Proteomes" id="UP000031036">
    <property type="component" value="Unassembled WGS sequence"/>
</dbReference>
<name>A0A0B2V4Y6_TOXCA</name>
<feature type="transmembrane region" description="Helical" evidence="6">
    <location>
        <begin position="122"/>
        <end position="141"/>
    </location>
</feature>
<feature type="transmembrane region" description="Helical" evidence="6">
    <location>
        <begin position="89"/>
        <end position="110"/>
    </location>
</feature>
<keyword evidence="8" id="KW-1185">Reference proteome</keyword>
<evidence type="ECO:0000256" key="3">
    <source>
        <dbReference type="ARBA" id="ARBA00022692"/>
    </source>
</evidence>
<organism evidence="7 8">
    <name type="scientific">Toxocara canis</name>
    <name type="common">Canine roundworm</name>
    <dbReference type="NCBI Taxonomy" id="6265"/>
    <lineage>
        <taxon>Eukaryota</taxon>
        <taxon>Metazoa</taxon>
        <taxon>Ecdysozoa</taxon>
        <taxon>Nematoda</taxon>
        <taxon>Chromadorea</taxon>
        <taxon>Rhabditida</taxon>
        <taxon>Spirurina</taxon>
        <taxon>Ascaridomorpha</taxon>
        <taxon>Ascaridoidea</taxon>
        <taxon>Toxocaridae</taxon>
        <taxon>Toxocara</taxon>
    </lineage>
</organism>
<evidence type="ECO:0000313" key="7">
    <source>
        <dbReference type="EMBL" id="KHN78501.1"/>
    </source>
</evidence>
<keyword evidence="3 6" id="KW-0812">Transmembrane</keyword>
<protein>
    <submittedName>
        <fullName evidence="7">Zinc transporter ZIP14</fullName>
    </submittedName>
</protein>